<gene>
    <name evidence="1" type="ORF">A946_04075</name>
</gene>
<evidence type="ECO:0000313" key="2">
    <source>
        <dbReference type="Proteomes" id="UP000031594"/>
    </source>
</evidence>
<comment type="caution">
    <text evidence="1">The sequence shown here is derived from an EMBL/GenBank/DDBJ whole genome shotgun (WGS) entry which is preliminary data.</text>
</comment>
<protein>
    <submittedName>
        <fullName evidence="1">Uncharacterized protein</fullName>
    </submittedName>
</protein>
<name>A0ABR4ZWW3_9BACT</name>
<dbReference type="Proteomes" id="UP000031594">
    <property type="component" value="Unassembled WGS sequence"/>
</dbReference>
<sequence length="130" mass="15053">MKDNQMASFLKERLLFYASLCACEEKEARQALEEAFSSADNPEGVFDTFRFFCSGAKNNEAFLRQWIEMELQQFFEVKENRFCFDPTFSKPLVAAMLPIKRKSMTASVLLEPNQFLKIVAFLGRLQRKSA</sequence>
<evidence type="ECO:0000313" key="1">
    <source>
        <dbReference type="EMBL" id="KIE58634.1"/>
    </source>
</evidence>
<organism evidence="1 2">
    <name type="scientific">Methylacidiphilum kamchatkense Kam1</name>
    <dbReference type="NCBI Taxonomy" id="1202785"/>
    <lineage>
        <taxon>Bacteria</taxon>
        <taxon>Pseudomonadati</taxon>
        <taxon>Verrucomicrobiota</taxon>
        <taxon>Methylacidiphilae</taxon>
        <taxon>Methylacidiphilales</taxon>
        <taxon>Methylacidiphilaceae</taxon>
        <taxon>Methylacidiphilum (ex Ratnadevi et al. 2023)</taxon>
    </lineage>
</organism>
<proteinExistence type="predicted"/>
<keyword evidence="2" id="KW-1185">Reference proteome</keyword>
<reference evidence="1 2" key="1">
    <citation type="submission" date="2014-08" db="EMBL/GenBank/DDBJ databases">
        <title>Methylacidiphilum kamchatkense strain Kam1 draft genome sequence.</title>
        <authorList>
            <person name="Birkeland N.-K."/>
            <person name="Erikstad H.A."/>
        </authorList>
    </citation>
    <scope>NUCLEOTIDE SEQUENCE [LARGE SCALE GENOMIC DNA]</scope>
    <source>
        <strain evidence="1 2">Kam1</strain>
    </source>
</reference>
<accession>A0ABR4ZWW3</accession>
<dbReference type="EMBL" id="JQNX01000003">
    <property type="protein sequence ID" value="KIE58634.1"/>
    <property type="molecule type" value="Genomic_DNA"/>
</dbReference>